<evidence type="ECO:0000313" key="4">
    <source>
        <dbReference type="EMBL" id="OAS17858.1"/>
    </source>
</evidence>
<dbReference type="AlphaFoldDB" id="A0A198AA76"/>
<name>A0A198AA76_9BACL</name>
<dbReference type="PANTHER" id="PTHR43818">
    <property type="entry name" value="BCDNA.GH03377"/>
    <property type="match status" value="1"/>
</dbReference>
<dbReference type="Pfam" id="PF01408">
    <property type="entry name" value="GFO_IDH_MocA"/>
    <property type="match status" value="1"/>
</dbReference>
<dbReference type="STRING" id="1850517.A8708_27955"/>
<dbReference type="RefSeq" id="WP_068664849.1">
    <property type="nucleotide sequence ID" value="NZ_LYPB01000069.1"/>
</dbReference>
<dbReference type="InterPro" id="IPR036291">
    <property type="entry name" value="NAD(P)-bd_dom_sf"/>
</dbReference>
<evidence type="ECO:0000259" key="2">
    <source>
        <dbReference type="Pfam" id="PF01408"/>
    </source>
</evidence>
<dbReference type="PANTHER" id="PTHR43818:SF11">
    <property type="entry name" value="BCDNA.GH03377"/>
    <property type="match status" value="1"/>
</dbReference>
<organism evidence="4 5">
    <name type="scientific">Paenibacillus oryzisoli</name>
    <dbReference type="NCBI Taxonomy" id="1850517"/>
    <lineage>
        <taxon>Bacteria</taxon>
        <taxon>Bacillati</taxon>
        <taxon>Bacillota</taxon>
        <taxon>Bacilli</taxon>
        <taxon>Bacillales</taxon>
        <taxon>Paenibacillaceae</taxon>
        <taxon>Paenibacillus</taxon>
    </lineage>
</organism>
<evidence type="ECO:0000313" key="5">
    <source>
        <dbReference type="Proteomes" id="UP000078454"/>
    </source>
</evidence>
<protein>
    <submittedName>
        <fullName evidence="4">Oxidoreductase</fullName>
    </submittedName>
</protein>
<dbReference type="OrthoDB" id="9783105at2"/>
<dbReference type="SUPFAM" id="SSF51735">
    <property type="entry name" value="NAD(P)-binding Rossmann-fold domains"/>
    <property type="match status" value="1"/>
</dbReference>
<dbReference type="Pfam" id="PF22725">
    <property type="entry name" value="GFO_IDH_MocA_C3"/>
    <property type="match status" value="1"/>
</dbReference>
<evidence type="ECO:0000256" key="1">
    <source>
        <dbReference type="ARBA" id="ARBA00023002"/>
    </source>
</evidence>
<comment type="caution">
    <text evidence="4">The sequence shown here is derived from an EMBL/GenBank/DDBJ whole genome shotgun (WGS) entry which is preliminary data.</text>
</comment>
<keyword evidence="1" id="KW-0560">Oxidoreductase</keyword>
<reference evidence="4 5" key="1">
    <citation type="submission" date="2016-05" db="EMBL/GenBank/DDBJ databases">
        <title>Paenibacillus sp. 1ZS3-15 nov., isolated from the rhizosphere soil.</title>
        <authorList>
            <person name="Zhang X.X."/>
            <person name="Zhang J."/>
        </authorList>
    </citation>
    <scope>NUCLEOTIDE SEQUENCE [LARGE SCALE GENOMIC DNA]</scope>
    <source>
        <strain evidence="4 5">1ZS3-15</strain>
    </source>
</reference>
<feature type="domain" description="GFO/IDH/MocA-like oxidoreductase" evidence="3">
    <location>
        <begin position="143"/>
        <end position="278"/>
    </location>
</feature>
<dbReference type="SUPFAM" id="SSF55347">
    <property type="entry name" value="Glyceraldehyde-3-phosphate dehydrogenase-like, C-terminal domain"/>
    <property type="match status" value="1"/>
</dbReference>
<sequence>MQKKIIRFGVIGCGLMGKEFASSAARWCHLTHIDSEPRIVAVCDANPAATGWFQDNLASVEATYTDYKEMLANPTIDAIYCAVPHNLHAEIYIDIIESGKHLLGEKPFGIDQAANKLIMEAIDRNPHVIVRCSSEFPFFPGVQQIVGWVGENKFGKIIEVEAGFWHSSDLDPTKTINWKRRIATNGEYGCMGDLGMHVLHLPMRFGWKPNSVRALLSKIVRERPDGKGEMVPCETWDNAILACEVDTGDQQFPMVLSTKRIAPGHANTWFIRIMGTEFSAEFTTKNPKQVRSLPYKTGGVQSWHITDTPYKSAYETLTGGIFEFGFSDSILQMWAAFCDELTHRSKMAQPFHCATPEEAASSHHIFTAALESNRTGQTISLHWEE</sequence>
<dbReference type="EMBL" id="LYPB01000069">
    <property type="protein sequence ID" value="OAS17858.1"/>
    <property type="molecule type" value="Genomic_DNA"/>
</dbReference>
<dbReference type="InterPro" id="IPR000683">
    <property type="entry name" value="Gfo/Idh/MocA-like_OxRdtase_N"/>
</dbReference>
<feature type="domain" description="Gfo/Idh/MocA-like oxidoreductase N-terminal" evidence="2">
    <location>
        <begin position="6"/>
        <end position="124"/>
    </location>
</feature>
<dbReference type="Proteomes" id="UP000078454">
    <property type="component" value="Unassembled WGS sequence"/>
</dbReference>
<evidence type="ECO:0000259" key="3">
    <source>
        <dbReference type="Pfam" id="PF22725"/>
    </source>
</evidence>
<dbReference type="InterPro" id="IPR050463">
    <property type="entry name" value="Gfo/Idh/MocA_oxidrdct_glycsds"/>
</dbReference>
<dbReference type="Gene3D" id="3.30.360.10">
    <property type="entry name" value="Dihydrodipicolinate Reductase, domain 2"/>
    <property type="match status" value="1"/>
</dbReference>
<dbReference type="InterPro" id="IPR055170">
    <property type="entry name" value="GFO_IDH_MocA-like_dom"/>
</dbReference>
<dbReference type="GO" id="GO:0016491">
    <property type="term" value="F:oxidoreductase activity"/>
    <property type="evidence" value="ECO:0007669"/>
    <property type="project" value="UniProtKB-KW"/>
</dbReference>
<proteinExistence type="predicted"/>
<dbReference type="Gene3D" id="3.40.50.720">
    <property type="entry name" value="NAD(P)-binding Rossmann-like Domain"/>
    <property type="match status" value="1"/>
</dbReference>
<dbReference type="GO" id="GO:0000166">
    <property type="term" value="F:nucleotide binding"/>
    <property type="evidence" value="ECO:0007669"/>
    <property type="project" value="InterPro"/>
</dbReference>
<keyword evidence="5" id="KW-1185">Reference proteome</keyword>
<accession>A0A198AA76</accession>
<gene>
    <name evidence="4" type="ORF">A8708_27955</name>
</gene>